<dbReference type="Proteomes" id="UP000499080">
    <property type="component" value="Unassembled WGS sequence"/>
</dbReference>
<reference evidence="2 3" key="1">
    <citation type="journal article" date="2019" name="Sci. Rep.">
        <title>Orb-weaving spider Araneus ventricosus genome elucidates the spidroin gene catalogue.</title>
        <authorList>
            <person name="Kono N."/>
            <person name="Nakamura H."/>
            <person name="Ohtoshi R."/>
            <person name="Moran D.A.P."/>
            <person name="Shinohara A."/>
            <person name="Yoshida Y."/>
            <person name="Fujiwara M."/>
            <person name="Mori M."/>
            <person name="Tomita M."/>
            <person name="Arakawa K."/>
        </authorList>
    </citation>
    <scope>NUCLEOTIDE SEQUENCE [LARGE SCALE GENOMIC DNA]</scope>
</reference>
<evidence type="ECO:0000313" key="2">
    <source>
        <dbReference type="EMBL" id="GBM67162.1"/>
    </source>
</evidence>
<evidence type="ECO:0000256" key="1">
    <source>
        <dbReference type="SAM" id="MobiDB-lite"/>
    </source>
</evidence>
<dbReference type="EMBL" id="BGPR01002065">
    <property type="protein sequence ID" value="GBM67162.1"/>
    <property type="molecule type" value="Genomic_DNA"/>
</dbReference>
<dbReference type="AlphaFoldDB" id="A0A4Y2HPG7"/>
<feature type="region of interest" description="Disordered" evidence="1">
    <location>
        <begin position="1"/>
        <end position="23"/>
    </location>
</feature>
<protein>
    <submittedName>
        <fullName evidence="2">Uncharacterized protein</fullName>
    </submittedName>
</protein>
<keyword evidence="3" id="KW-1185">Reference proteome</keyword>
<accession>A0A4Y2HPG7</accession>
<organism evidence="2 3">
    <name type="scientific">Araneus ventricosus</name>
    <name type="common">Orbweaver spider</name>
    <name type="synonym">Epeira ventricosa</name>
    <dbReference type="NCBI Taxonomy" id="182803"/>
    <lineage>
        <taxon>Eukaryota</taxon>
        <taxon>Metazoa</taxon>
        <taxon>Ecdysozoa</taxon>
        <taxon>Arthropoda</taxon>
        <taxon>Chelicerata</taxon>
        <taxon>Arachnida</taxon>
        <taxon>Araneae</taxon>
        <taxon>Araneomorphae</taxon>
        <taxon>Entelegynae</taxon>
        <taxon>Araneoidea</taxon>
        <taxon>Araneidae</taxon>
        <taxon>Araneus</taxon>
    </lineage>
</organism>
<name>A0A4Y2HPG7_ARAVE</name>
<gene>
    <name evidence="2" type="ORF">AVEN_218072_1</name>
</gene>
<evidence type="ECO:0000313" key="3">
    <source>
        <dbReference type="Proteomes" id="UP000499080"/>
    </source>
</evidence>
<feature type="region of interest" description="Disordered" evidence="1">
    <location>
        <begin position="127"/>
        <end position="177"/>
    </location>
</feature>
<feature type="compositionally biased region" description="Polar residues" evidence="1">
    <location>
        <begin position="141"/>
        <end position="169"/>
    </location>
</feature>
<proteinExistence type="predicted"/>
<sequence>MRVQEMASRHIHANFKEDRSSGGDWVTKVGGCCRGREKKDPMKTDKEERKMKVHDICQMDQQKCHEKSMQEEQEKKLINLRSKIKFKPKLDVVTEAEGNCNDPELRKLSSAGKMESETAVVDKTAAAQNCSEMSSKKTENSCKLSSAGETETASTIVDKTTAAENSGEMSSEKSENS</sequence>
<comment type="caution">
    <text evidence="2">The sequence shown here is derived from an EMBL/GenBank/DDBJ whole genome shotgun (WGS) entry which is preliminary data.</text>
</comment>